<keyword evidence="3" id="KW-1185">Reference proteome</keyword>
<comment type="caution">
    <text evidence="2">The sequence shown here is derived from an EMBL/GenBank/DDBJ whole genome shotgun (WGS) entry which is preliminary data.</text>
</comment>
<organism evidence="2 3">
    <name type="scientific">Halobacillus locisalis</name>
    <dbReference type="NCBI Taxonomy" id="220753"/>
    <lineage>
        <taxon>Bacteria</taxon>
        <taxon>Bacillati</taxon>
        <taxon>Bacillota</taxon>
        <taxon>Bacilli</taxon>
        <taxon>Bacillales</taxon>
        <taxon>Bacillaceae</taxon>
        <taxon>Halobacillus</taxon>
    </lineage>
</organism>
<protein>
    <submittedName>
        <fullName evidence="2">GNAT family N-acetyltransferase</fullName>
    </submittedName>
</protein>
<dbReference type="Proteomes" id="UP000571017">
    <property type="component" value="Unassembled WGS sequence"/>
</dbReference>
<dbReference type="Pfam" id="PF00583">
    <property type="entry name" value="Acetyltransf_1"/>
    <property type="match status" value="1"/>
</dbReference>
<name>A0A838CW77_9BACI</name>
<evidence type="ECO:0000313" key="2">
    <source>
        <dbReference type="EMBL" id="MBA2176173.1"/>
    </source>
</evidence>
<evidence type="ECO:0000313" key="3">
    <source>
        <dbReference type="Proteomes" id="UP000571017"/>
    </source>
</evidence>
<dbReference type="GO" id="GO:0016747">
    <property type="term" value="F:acyltransferase activity, transferring groups other than amino-acyl groups"/>
    <property type="evidence" value="ECO:0007669"/>
    <property type="project" value="InterPro"/>
</dbReference>
<dbReference type="SUPFAM" id="SSF55729">
    <property type="entry name" value="Acyl-CoA N-acyltransferases (Nat)"/>
    <property type="match status" value="1"/>
</dbReference>
<feature type="domain" description="N-acetyltransferase" evidence="1">
    <location>
        <begin position="12"/>
        <end position="156"/>
    </location>
</feature>
<keyword evidence="2" id="KW-0808">Transferase</keyword>
<dbReference type="RefSeq" id="WP_181473205.1">
    <property type="nucleotide sequence ID" value="NZ_JACEFG010000003.1"/>
</dbReference>
<dbReference type="InterPro" id="IPR000182">
    <property type="entry name" value="GNAT_dom"/>
</dbReference>
<gene>
    <name evidence="2" type="ORF">H0266_14850</name>
</gene>
<sequence>MFQFVPVSEDLIQIEKSIHNKNPDYNNIAYDKNHLNENDIRGHWRDAEKLGLERYLVKKGDIFISIVEYGMSSPNQNKPWLSLLLLDQDFHGHGIGREIYHFYEELMTDKQVDTIEIAVHAANTKTLTFWTSLGVQVFNERAYEGKLMYSLSKQLSDTY</sequence>
<dbReference type="EMBL" id="JACEFG010000003">
    <property type="protein sequence ID" value="MBA2176173.1"/>
    <property type="molecule type" value="Genomic_DNA"/>
</dbReference>
<dbReference type="PROSITE" id="PS51186">
    <property type="entry name" value="GNAT"/>
    <property type="match status" value="1"/>
</dbReference>
<dbReference type="Gene3D" id="3.40.630.30">
    <property type="match status" value="1"/>
</dbReference>
<dbReference type="AlphaFoldDB" id="A0A838CW77"/>
<proteinExistence type="predicted"/>
<evidence type="ECO:0000259" key="1">
    <source>
        <dbReference type="PROSITE" id="PS51186"/>
    </source>
</evidence>
<dbReference type="InterPro" id="IPR016181">
    <property type="entry name" value="Acyl_CoA_acyltransferase"/>
</dbReference>
<reference evidence="2 3" key="1">
    <citation type="journal article" date="2004" name="Extremophiles">
        <title>Halobacillus locisalis sp. nov., a halophilic bacterium isolated from a marine solar saltern of the Yellow Sea in Korea.</title>
        <authorList>
            <person name="Yoon J.H."/>
            <person name="Kang K.H."/>
            <person name="Oh T.K."/>
            <person name="Park Y.H."/>
        </authorList>
    </citation>
    <scope>NUCLEOTIDE SEQUENCE [LARGE SCALE GENOMIC DNA]</scope>
    <source>
        <strain evidence="2 3">KCTC 3788</strain>
    </source>
</reference>
<accession>A0A838CW77</accession>
<dbReference type="CDD" id="cd04301">
    <property type="entry name" value="NAT_SF"/>
    <property type="match status" value="1"/>
</dbReference>